<dbReference type="InterPro" id="IPR019545">
    <property type="entry name" value="DM13_domain"/>
</dbReference>
<reference evidence="5" key="1">
    <citation type="submission" date="2022-08" db="UniProtKB">
        <authorList>
            <consortium name="EnsemblMetazoa"/>
        </authorList>
    </citation>
    <scope>IDENTIFICATION</scope>
    <source>
        <strain evidence="5">EBRO</strain>
    </source>
</reference>
<dbReference type="Pfam" id="PF10517">
    <property type="entry name" value="DM13"/>
    <property type="match status" value="2"/>
</dbReference>
<sequence length="335" mass="36801">LNRNRENLISERNTRNQLADKMAAPTSGNGRQRSRVLNVAIAVLPVICLLVGQANGLQGYYGTKIGDLSELHHGVSGSVYAVDARTIFLKNFNYDGEGPTAYFYVGNTRAPTNKGAHRLRDERGRAGVLRKYRNEDITLSLPEGKTLRDLRWFSVWCDDFATNFGDVQIRNDLDFPRPTKIAGLSGVHDVSSDNIVIVDAQTLLIPNFSYDGEAPDAKFWVGRGAAPTSQGIRIPDENGKETPLRRYDKKTIVLTLPGDLTVFDIGHFGVWCEAFTVDFGHVRIPDQINVPPSLKMLGISPQVNNGSQQRKPTGRPSAGSESSGGLLDYVGSLLF</sequence>
<feature type="region of interest" description="Disordered" evidence="2">
    <location>
        <begin position="299"/>
        <end position="324"/>
    </location>
</feature>
<keyword evidence="3" id="KW-0472">Membrane</keyword>
<feature type="domain" description="DM13" evidence="4">
    <location>
        <begin position="62"/>
        <end position="170"/>
    </location>
</feature>
<keyword evidence="3" id="KW-0812">Transmembrane</keyword>
<evidence type="ECO:0000256" key="3">
    <source>
        <dbReference type="SAM" id="Phobius"/>
    </source>
</evidence>
<feature type="transmembrane region" description="Helical" evidence="3">
    <location>
        <begin position="36"/>
        <end position="54"/>
    </location>
</feature>
<dbReference type="PANTHER" id="PTHR24036">
    <property type="entry name" value="SKELETOR-RELATED"/>
    <property type="match status" value="1"/>
</dbReference>
<dbReference type="STRING" id="41427.A0A182JAJ6"/>
<dbReference type="AlphaFoldDB" id="A0A182JAJ6"/>
<evidence type="ECO:0000259" key="4">
    <source>
        <dbReference type="PROSITE" id="PS51549"/>
    </source>
</evidence>
<organism evidence="5">
    <name type="scientific">Anopheles atroparvus</name>
    <name type="common">European mosquito</name>
    <dbReference type="NCBI Taxonomy" id="41427"/>
    <lineage>
        <taxon>Eukaryota</taxon>
        <taxon>Metazoa</taxon>
        <taxon>Ecdysozoa</taxon>
        <taxon>Arthropoda</taxon>
        <taxon>Hexapoda</taxon>
        <taxon>Insecta</taxon>
        <taxon>Pterygota</taxon>
        <taxon>Neoptera</taxon>
        <taxon>Endopterygota</taxon>
        <taxon>Diptera</taxon>
        <taxon>Nematocera</taxon>
        <taxon>Culicoidea</taxon>
        <taxon>Culicidae</taxon>
        <taxon>Anophelinae</taxon>
        <taxon>Anopheles</taxon>
    </lineage>
</organism>
<evidence type="ECO:0000256" key="1">
    <source>
        <dbReference type="ARBA" id="ARBA00022737"/>
    </source>
</evidence>
<protein>
    <recommendedName>
        <fullName evidence="4">DM13 domain-containing protein</fullName>
    </recommendedName>
</protein>
<dbReference type="InterPro" id="IPR052126">
    <property type="entry name" value="Spindle_Org/Thrombomodulin"/>
</dbReference>
<dbReference type="EnsemblMetazoa" id="AATE014468-RA">
    <property type="protein sequence ID" value="AATE014468-PA.1"/>
    <property type="gene ID" value="AATE014468"/>
</dbReference>
<dbReference type="PANTHER" id="PTHR24036:SF13">
    <property type="entry name" value="PROTEIN SKELETOR, ISOFORMS D_E"/>
    <property type="match status" value="1"/>
</dbReference>
<keyword evidence="1" id="KW-0677">Repeat</keyword>
<dbReference type="PROSITE" id="PS51549">
    <property type="entry name" value="DM13"/>
    <property type="match status" value="2"/>
</dbReference>
<dbReference type="SMART" id="SM00686">
    <property type="entry name" value="DM13"/>
    <property type="match status" value="2"/>
</dbReference>
<name>A0A182JAJ6_ANOAO</name>
<evidence type="ECO:0000313" key="5">
    <source>
        <dbReference type="EnsemblMetazoa" id="AATE014468-PA.1"/>
    </source>
</evidence>
<dbReference type="VEuPathDB" id="VectorBase:AATE014468"/>
<feature type="domain" description="DM13" evidence="4">
    <location>
        <begin position="178"/>
        <end position="285"/>
    </location>
</feature>
<feature type="compositionally biased region" description="Polar residues" evidence="2">
    <location>
        <begin position="301"/>
        <end position="311"/>
    </location>
</feature>
<proteinExistence type="predicted"/>
<evidence type="ECO:0000256" key="2">
    <source>
        <dbReference type="SAM" id="MobiDB-lite"/>
    </source>
</evidence>
<keyword evidence="3" id="KW-1133">Transmembrane helix</keyword>
<accession>A0A182JAJ6</accession>